<dbReference type="PROSITE" id="PS51257">
    <property type="entry name" value="PROKAR_LIPOPROTEIN"/>
    <property type="match status" value="1"/>
</dbReference>
<name>A0A8R1J1A1_CAEJA</name>
<sequence length="235" mass="26885">MPDKLFGINIKQGSTATFANQWVMIGSCFDQAKNFEEIREELNDLRGIMKCFNSSAATAMRSEKAKNEAIREETRKQVNNWMADILEDINTGERARNLRVEEALHKLSGPQDDGTTSLAKSNRPQDEEVEEKKKADQEEQGATDRKRSLACTVDKFTIPKKAQKMERPQPAKQNEDQNSMIMVYKQALETAKFIKATKDRKKIAVPEHHTVSYLCTSNCYRAIKELYAQKFKILC</sequence>
<feature type="compositionally biased region" description="Basic and acidic residues" evidence="1">
    <location>
        <begin position="123"/>
        <end position="146"/>
    </location>
</feature>
<dbReference type="AlphaFoldDB" id="A0A8R1J1A1"/>
<organism evidence="2 3">
    <name type="scientific">Caenorhabditis japonica</name>
    <dbReference type="NCBI Taxonomy" id="281687"/>
    <lineage>
        <taxon>Eukaryota</taxon>
        <taxon>Metazoa</taxon>
        <taxon>Ecdysozoa</taxon>
        <taxon>Nematoda</taxon>
        <taxon>Chromadorea</taxon>
        <taxon>Rhabditida</taxon>
        <taxon>Rhabditina</taxon>
        <taxon>Rhabditomorpha</taxon>
        <taxon>Rhabditoidea</taxon>
        <taxon>Rhabditidae</taxon>
        <taxon>Peloderinae</taxon>
        <taxon>Caenorhabditis</taxon>
    </lineage>
</organism>
<dbReference type="Proteomes" id="UP000005237">
    <property type="component" value="Unassembled WGS sequence"/>
</dbReference>
<reference evidence="2" key="2">
    <citation type="submission" date="2022-06" db="UniProtKB">
        <authorList>
            <consortium name="EnsemblMetazoa"/>
        </authorList>
    </citation>
    <scope>IDENTIFICATION</scope>
    <source>
        <strain evidence="2">DF5081</strain>
    </source>
</reference>
<reference evidence="3" key="1">
    <citation type="submission" date="2010-08" db="EMBL/GenBank/DDBJ databases">
        <authorList>
            <consortium name="Caenorhabditis japonica Sequencing Consortium"/>
            <person name="Wilson R.K."/>
        </authorList>
    </citation>
    <scope>NUCLEOTIDE SEQUENCE [LARGE SCALE GENOMIC DNA]</scope>
    <source>
        <strain evidence="3">DF5081</strain>
    </source>
</reference>
<dbReference type="EnsemblMetazoa" id="CJA42555b.1">
    <property type="protein sequence ID" value="CJA42555b.1"/>
    <property type="gene ID" value="WBGene00218403"/>
</dbReference>
<protein>
    <submittedName>
        <fullName evidence="2">Uncharacterized protein</fullName>
    </submittedName>
</protein>
<evidence type="ECO:0000313" key="3">
    <source>
        <dbReference type="Proteomes" id="UP000005237"/>
    </source>
</evidence>
<evidence type="ECO:0000313" key="2">
    <source>
        <dbReference type="EnsemblMetazoa" id="CJA42555b.1"/>
    </source>
</evidence>
<proteinExistence type="predicted"/>
<accession>A0A8R1J1A1</accession>
<feature type="compositionally biased region" description="Polar residues" evidence="1">
    <location>
        <begin position="113"/>
        <end position="122"/>
    </location>
</feature>
<evidence type="ECO:0000256" key="1">
    <source>
        <dbReference type="SAM" id="MobiDB-lite"/>
    </source>
</evidence>
<keyword evidence="3" id="KW-1185">Reference proteome</keyword>
<feature type="region of interest" description="Disordered" evidence="1">
    <location>
        <begin position="105"/>
        <end position="146"/>
    </location>
</feature>